<keyword evidence="7 20" id="KW-0547">Nucleotide-binding</keyword>
<evidence type="ECO:0000256" key="14">
    <source>
        <dbReference type="ARBA" id="ARBA00023014"/>
    </source>
</evidence>
<feature type="compositionally biased region" description="Basic residues" evidence="21">
    <location>
        <begin position="1334"/>
        <end position="1349"/>
    </location>
</feature>
<dbReference type="FunFam" id="3.40.50.300:FF:001170">
    <property type="entry name" value="DNA replication helicase Dna2"/>
    <property type="match status" value="1"/>
</dbReference>
<keyword evidence="17 20" id="KW-0539">Nucleus</keyword>
<dbReference type="InterPro" id="IPR041679">
    <property type="entry name" value="DNA2/NAM7-like_C"/>
</dbReference>
<evidence type="ECO:0000256" key="17">
    <source>
        <dbReference type="ARBA" id="ARBA00023242"/>
    </source>
</evidence>
<protein>
    <recommendedName>
        <fullName evidence="20">DNA replication ATP-dependent helicase/nuclease</fullName>
        <ecNumber evidence="20">3.1.-.-</ecNumber>
        <ecNumber evidence="20">3.6.4.12</ecNumber>
    </recommendedName>
</protein>
<feature type="domain" description="DNA2/NAM7 helicase helicase" evidence="23">
    <location>
        <begin position="866"/>
        <end position="949"/>
    </location>
</feature>
<evidence type="ECO:0000256" key="1">
    <source>
        <dbReference type="ARBA" id="ARBA00001966"/>
    </source>
</evidence>
<evidence type="ECO:0000259" key="23">
    <source>
        <dbReference type="Pfam" id="PF13086"/>
    </source>
</evidence>
<organism evidence="25 26">
    <name type="scientific">Umbelopsis vinacea</name>
    <dbReference type="NCBI Taxonomy" id="44442"/>
    <lineage>
        <taxon>Eukaryota</taxon>
        <taxon>Fungi</taxon>
        <taxon>Fungi incertae sedis</taxon>
        <taxon>Mucoromycota</taxon>
        <taxon>Mucoromycotina</taxon>
        <taxon>Umbelopsidomycetes</taxon>
        <taxon>Umbelopsidales</taxon>
        <taxon>Umbelopsidaceae</taxon>
        <taxon>Umbelopsis</taxon>
    </lineage>
</organism>
<dbReference type="InterPro" id="IPR027417">
    <property type="entry name" value="P-loop_NTPase"/>
</dbReference>
<feature type="region of interest" description="Disordered" evidence="21">
    <location>
        <begin position="1"/>
        <end position="34"/>
    </location>
</feature>
<dbReference type="GO" id="GO:0046872">
    <property type="term" value="F:metal ion binding"/>
    <property type="evidence" value="ECO:0007669"/>
    <property type="project" value="UniProtKB-UniRule"/>
</dbReference>
<dbReference type="OrthoDB" id="6513042at2759"/>
<evidence type="ECO:0000256" key="7">
    <source>
        <dbReference type="ARBA" id="ARBA00022741"/>
    </source>
</evidence>
<feature type="region of interest" description="Disordered" evidence="21">
    <location>
        <begin position="184"/>
        <end position="203"/>
    </location>
</feature>
<evidence type="ECO:0000256" key="10">
    <source>
        <dbReference type="ARBA" id="ARBA00022801"/>
    </source>
</evidence>
<keyword evidence="20" id="KW-0158">Chromosome</keyword>
<evidence type="ECO:0000256" key="19">
    <source>
        <dbReference type="ARBA" id="ARBA00047995"/>
    </source>
</evidence>
<dbReference type="CDD" id="cd18808">
    <property type="entry name" value="SF1_C_Upf1"/>
    <property type="match status" value="1"/>
</dbReference>
<dbReference type="InterPro" id="IPR045055">
    <property type="entry name" value="DNA2/NAM7-like"/>
</dbReference>
<comment type="function">
    <text evidence="20">Key enzyme involved in DNA replication and DNA repair. Involved in Okazaki fragments processing by cleaving long flaps that escape FEN1: flaps that are longer than 27 nucleotides are coated by replication protein A complex (RPA), leading to recruit DNA2 which cleaves the flap until it is too short to bind RPA and becomes a substrate for FEN1. Also involved in 5'-end resection of DNA during double-strand break (DSB) repair by mediating the cleavage of 5'-ssDNA.</text>
</comment>
<keyword evidence="15 20" id="KW-0238">DNA-binding</keyword>
<keyword evidence="16 20" id="KW-0234">DNA repair</keyword>
<gene>
    <name evidence="25" type="ORF">INT44_008132</name>
</gene>
<evidence type="ECO:0000256" key="11">
    <source>
        <dbReference type="ARBA" id="ARBA00022806"/>
    </source>
</evidence>
<dbReference type="EC" id="3.1.-.-" evidence="20"/>
<keyword evidence="3 20" id="KW-0004">4Fe-4S</keyword>
<keyword evidence="6 20" id="KW-0479">Metal-binding</keyword>
<feature type="compositionally biased region" description="Basic and acidic residues" evidence="21">
    <location>
        <begin position="12"/>
        <end position="28"/>
    </location>
</feature>
<dbReference type="SUPFAM" id="SSF52540">
    <property type="entry name" value="P-loop containing nucleoside triphosphate hydrolases"/>
    <property type="match status" value="1"/>
</dbReference>
<keyword evidence="11 20" id="KW-0347">Helicase</keyword>
<dbReference type="Proteomes" id="UP000612746">
    <property type="component" value="Unassembled WGS sequence"/>
</dbReference>
<dbReference type="GO" id="GO:0005737">
    <property type="term" value="C:cytoplasm"/>
    <property type="evidence" value="ECO:0007669"/>
    <property type="project" value="TreeGrafter"/>
</dbReference>
<keyword evidence="8" id="KW-0255">Endonuclease</keyword>
<dbReference type="InterPro" id="IPR047187">
    <property type="entry name" value="SF1_C_Upf1"/>
</dbReference>
<evidence type="ECO:0000256" key="20">
    <source>
        <dbReference type="RuleBase" id="RU367041"/>
    </source>
</evidence>
<evidence type="ECO:0000256" key="6">
    <source>
        <dbReference type="ARBA" id="ARBA00022723"/>
    </source>
</evidence>
<comment type="caution">
    <text evidence="25">The sequence shown here is derived from an EMBL/GenBank/DDBJ whole genome shotgun (WGS) entry which is preliminary data.</text>
</comment>
<keyword evidence="9 20" id="KW-0227">DNA damage</keyword>
<dbReference type="InterPro" id="IPR041677">
    <property type="entry name" value="DNA2/NAM7_AAA_11"/>
</dbReference>
<dbReference type="Pfam" id="PF13086">
    <property type="entry name" value="AAA_11"/>
    <property type="match status" value="2"/>
</dbReference>
<feature type="compositionally biased region" description="Polar residues" evidence="21">
    <location>
        <begin position="1"/>
        <end position="11"/>
    </location>
</feature>
<feature type="domain" description="DNA replication factor Dna2 N-terminal" evidence="22">
    <location>
        <begin position="310"/>
        <end position="499"/>
    </location>
</feature>
<comment type="subcellular location">
    <subcellularLocation>
        <location evidence="20">Nucleus</location>
    </subcellularLocation>
    <subcellularLocation>
        <location evidence="20">Chromosome</location>
    </subcellularLocation>
</comment>
<dbReference type="CDD" id="cd22318">
    <property type="entry name" value="DNA2_N-like"/>
    <property type="match status" value="1"/>
</dbReference>
<dbReference type="Pfam" id="PF13087">
    <property type="entry name" value="AAA_12"/>
    <property type="match status" value="1"/>
</dbReference>
<dbReference type="GO" id="GO:0071932">
    <property type="term" value="P:replication fork reversal"/>
    <property type="evidence" value="ECO:0007669"/>
    <property type="project" value="TreeGrafter"/>
</dbReference>
<feature type="region of interest" description="Disordered" evidence="21">
    <location>
        <begin position="80"/>
        <end position="158"/>
    </location>
</feature>
<keyword evidence="5 20" id="KW-0540">Nuclease</keyword>
<evidence type="ECO:0000256" key="4">
    <source>
        <dbReference type="ARBA" id="ARBA00022705"/>
    </source>
</evidence>
<keyword evidence="4 20" id="KW-0235">DNA replication</keyword>
<evidence type="ECO:0000256" key="15">
    <source>
        <dbReference type="ARBA" id="ARBA00023125"/>
    </source>
</evidence>
<keyword evidence="13 20" id="KW-0408">Iron</keyword>
<name>A0A8H7PP77_9FUNG</name>
<evidence type="ECO:0000256" key="2">
    <source>
        <dbReference type="ARBA" id="ARBA00007913"/>
    </source>
</evidence>
<dbReference type="GO" id="GO:0005694">
    <property type="term" value="C:chromosome"/>
    <property type="evidence" value="ECO:0007669"/>
    <property type="project" value="UniProtKB-SubCell"/>
</dbReference>
<keyword evidence="18 20" id="KW-0511">Multifunctional enzyme</keyword>
<evidence type="ECO:0000256" key="21">
    <source>
        <dbReference type="SAM" id="MobiDB-lite"/>
    </source>
</evidence>
<dbReference type="CDD" id="cd18041">
    <property type="entry name" value="DEXXQc_DNA2"/>
    <property type="match status" value="1"/>
</dbReference>
<dbReference type="GO" id="GO:0005634">
    <property type="term" value="C:nucleus"/>
    <property type="evidence" value="ECO:0007669"/>
    <property type="project" value="UniProtKB-SubCell"/>
</dbReference>
<evidence type="ECO:0000256" key="18">
    <source>
        <dbReference type="ARBA" id="ARBA00023268"/>
    </source>
</evidence>
<feature type="region of interest" description="Disordered" evidence="21">
    <location>
        <begin position="1319"/>
        <end position="1349"/>
    </location>
</feature>
<comment type="similarity">
    <text evidence="2 20">Belongs to the DNA2/NAM7 helicase family.</text>
</comment>
<dbReference type="GO" id="GO:0033567">
    <property type="term" value="P:DNA replication, Okazaki fragment processing"/>
    <property type="evidence" value="ECO:0007669"/>
    <property type="project" value="UniProtKB-UniRule"/>
</dbReference>
<evidence type="ECO:0000256" key="12">
    <source>
        <dbReference type="ARBA" id="ARBA00022840"/>
    </source>
</evidence>
<dbReference type="GO" id="GO:0017116">
    <property type="term" value="F:single-stranded DNA helicase activity"/>
    <property type="evidence" value="ECO:0007669"/>
    <property type="project" value="UniProtKB-UniRule"/>
</dbReference>
<evidence type="ECO:0000256" key="9">
    <source>
        <dbReference type="ARBA" id="ARBA00022763"/>
    </source>
</evidence>
<dbReference type="PANTHER" id="PTHR10887:SF433">
    <property type="entry name" value="DNA REPLICATION ATP-DEPENDENT HELICASE_NUCLEASE DNA2"/>
    <property type="match status" value="1"/>
</dbReference>
<evidence type="ECO:0000313" key="25">
    <source>
        <dbReference type="EMBL" id="KAG2177618.1"/>
    </source>
</evidence>
<dbReference type="InterPro" id="IPR026851">
    <property type="entry name" value="Dna2/JHS1_DEXXQ-box"/>
</dbReference>
<dbReference type="GO" id="GO:0051539">
    <property type="term" value="F:4 iron, 4 sulfur cluster binding"/>
    <property type="evidence" value="ECO:0007669"/>
    <property type="project" value="UniProtKB-UniRule"/>
</dbReference>
<evidence type="ECO:0000259" key="24">
    <source>
        <dbReference type="Pfam" id="PF13087"/>
    </source>
</evidence>
<evidence type="ECO:0000256" key="13">
    <source>
        <dbReference type="ARBA" id="ARBA00023004"/>
    </source>
</evidence>
<evidence type="ECO:0000313" key="26">
    <source>
        <dbReference type="Proteomes" id="UP000612746"/>
    </source>
</evidence>
<proteinExistence type="inferred from homology"/>
<dbReference type="GO" id="GO:0006281">
    <property type="term" value="P:DNA repair"/>
    <property type="evidence" value="ECO:0007669"/>
    <property type="project" value="UniProtKB-KW"/>
</dbReference>
<evidence type="ECO:0000256" key="5">
    <source>
        <dbReference type="ARBA" id="ARBA00022722"/>
    </source>
</evidence>
<dbReference type="GO" id="GO:0017108">
    <property type="term" value="F:5'-flap endonuclease activity"/>
    <property type="evidence" value="ECO:0007669"/>
    <property type="project" value="UniProtKB-UniRule"/>
</dbReference>
<comment type="catalytic activity">
    <reaction evidence="19 20">
        <text>ATP + H2O = ADP + phosphate + H(+)</text>
        <dbReference type="Rhea" id="RHEA:13065"/>
        <dbReference type="ChEBI" id="CHEBI:15377"/>
        <dbReference type="ChEBI" id="CHEBI:15378"/>
        <dbReference type="ChEBI" id="CHEBI:30616"/>
        <dbReference type="ChEBI" id="CHEBI:43474"/>
        <dbReference type="ChEBI" id="CHEBI:456216"/>
        <dbReference type="EC" id="3.6.4.12"/>
    </reaction>
</comment>
<sequence>MSDSLHTPLQTDENKEAASQEKTPDDWGRSPTVQTLKRRQLQLGEANDDQFPSWFAHGAHAQSVFNRPASSIQDLFAIPRSPSPASTIHQRDKSTQELKIGSGVQHHTSKKPTTSLLHKLQLEKQTAPTNKRPIVENHSPPASKKAKDTNYSSQDLDDFGDDIPIEDLDALLAIAQNMTDTAPQPKVAVSNHPHVRPKHKNTPSAFFHASDRLAIIRHSRIIRDQSDMAVSSSWKSTIRYIPWTTATLYLLEETDNTEHRVKLRDDWIHSTIACGTYPSTLILVLFSKCIHPNAPIAKTPHPESHTFSITGDLIHVTCPNPREKIIVVDNKQNLLIIHPDTLISSTAVSDSFICVRRAVLRDRIRDTADYNEALVHGEILHKVFQSLIPGGDFSYDRVKDEMKRIITTSVEALYAIDQSEEKVLLILERYIPGMQSWATTYLTAEPTSHATVVTDRGPSFGHDRHQPVVVGIEKVLDIEEHIWSPMYGIKGMIDVTVQAKIKKGQDTQTLTIPLEIKTGVKSKILAHRAQTILYTLLMHDRYDIDISAAILFYSKTNDVLLIPPLRDEVRGLIIGRNTLATAFKDNLHLPPMIKNLHTCQRCYSVDACVVHHKSLERGTAQSSGLGQIFEDKTQHLNDHHLEFFRKWEELIRLEEGDIHRLRRDIWTVDSHTKEKSGRCWSHLEFIGKSNHPDDTHQNMYDFQRHRDEVNRALLNHQGDDDEEVINNVTRLHGHISVGDPIVVSSEADHINLGMGFVTRVRKTILTVSLTRPFRGLPSRLALHFDDKENQTFVGIKDANLRDSTHYRIDKDEIAAGMGLVRNNLLNMFLREEDGGDAKRRKLIVDLEEPRFSATKEHLDHTPHHDLNTDQLRAADQVLNAQDYCLILGMPGTGKTTTIAHIIQILVKQGKSILLTSYTHTAVDNVLSKVRDSGIDVLRIGNMEKVSPALHDCMPNVDGSSHTVQQLVHLYEKSQVVGTTCLGIGHPMFRRRKFDYCIVDEASQITLPVCLGPLRFADVFVLVGDHYQLPPLVRNEEARDKGFTKSLFKFLSEAHPNALVYLEHQYRMNKDIMTLSNHLIYDNKLKCGTEEIAHMTLEVPAVSAGSRGLHLFSQKHTGTHRCPGSECWLENVINPKRAVLFIDTDEVPAPDTRLSANALHNEIEATLVHQRLLLQTVEMLLAMGVHESKIGIITPYRAQLHLIGRMLKGREKVEVHTIDKYQGRDKACVIVSLVRSNPNGNTGNLLKDWRRLNVALTRAKRKLIVFGSRSTLSHASLFRSFLQLVDANHWVSSQCQKFTHETRTNRCILDILPSKRRSLTPSCTTTTQPLSTKSHGCRQKNLHRRLERPA</sequence>
<dbReference type="EMBL" id="JAEPRA010000012">
    <property type="protein sequence ID" value="KAG2177618.1"/>
    <property type="molecule type" value="Genomic_DNA"/>
</dbReference>
<keyword evidence="26" id="KW-1185">Reference proteome</keyword>
<feature type="compositionally biased region" description="Polar residues" evidence="21">
    <location>
        <begin position="1319"/>
        <end position="1333"/>
    </location>
</feature>
<dbReference type="Gene3D" id="3.40.50.300">
    <property type="entry name" value="P-loop containing nucleotide triphosphate hydrolases"/>
    <property type="match status" value="2"/>
</dbReference>
<evidence type="ECO:0000256" key="16">
    <source>
        <dbReference type="ARBA" id="ARBA00023204"/>
    </source>
</evidence>
<dbReference type="GO" id="GO:0005524">
    <property type="term" value="F:ATP binding"/>
    <property type="evidence" value="ECO:0007669"/>
    <property type="project" value="UniProtKB-UniRule"/>
</dbReference>
<keyword evidence="14 20" id="KW-0411">Iron-sulfur</keyword>
<keyword evidence="12 20" id="KW-0067">ATP-binding</keyword>
<dbReference type="FunFam" id="3.40.50.300:FF:000789">
    <property type="entry name" value="DNA replication ATP-dependent helicase/nuclease DNA2"/>
    <property type="match status" value="1"/>
</dbReference>
<dbReference type="EC" id="3.6.4.12" evidence="20"/>
<dbReference type="GO" id="GO:0003677">
    <property type="term" value="F:DNA binding"/>
    <property type="evidence" value="ECO:0007669"/>
    <property type="project" value="UniProtKB-UniRule"/>
</dbReference>
<evidence type="ECO:0000256" key="3">
    <source>
        <dbReference type="ARBA" id="ARBA00022485"/>
    </source>
</evidence>
<feature type="domain" description="DNA2/NAM7 helicase-like C-terminal" evidence="24">
    <location>
        <begin position="1043"/>
        <end position="1268"/>
    </location>
</feature>
<comment type="cofactor">
    <cofactor evidence="1">
        <name>[4Fe-4S] cluster</name>
        <dbReference type="ChEBI" id="CHEBI:49883"/>
    </cofactor>
</comment>
<dbReference type="Gene3D" id="3.90.320.10">
    <property type="match status" value="1"/>
</dbReference>
<accession>A0A8H7PP77</accession>
<feature type="domain" description="DNA2/NAM7 helicase helicase" evidence="23">
    <location>
        <begin position="968"/>
        <end position="1032"/>
    </location>
</feature>
<dbReference type="PANTHER" id="PTHR10887">
    <property type="entry name" value="DNA2/NAM7 HELICASE FAMILY"/>
    <property type="match status" value="1"/>
</dbReference>
<keyword evidence="10 20" id="KW-0378">Hydrolase</keyword>
<evidence type="ECO:0000259" key="22">
    <source>
        <dbReference type="Pfam" id="PF08696"/>
    </source>
</evidence>
<reference evidence="25" key="1">
    <citation type="submission" date="2020-12" db="EMBL/GenBank/DDBJ databases">
        <title>Metabolic potential, ecology and presence of endohyphal bacteria is reflected in genomic diversity of Mucoromycotina.</title>
        <authorList>
            <person name="Muszewska A."/>
            <person name="Okrasinska A."/>
            <person name="Steczkiewicz K."/>
            <person name="Drgas O."/>
            <person name="Orlowska M."/>
            <person name="Perlinska-Lenart U."/>
            <person name="Aleksandrzak-Piekarczyk T."/>
            <person name="Szatraj K."/>
            <person name="Zielenkiewicz U."/>
            <person name="Pilsyk S."/>
            <person name="Malc E."/>
            <person name="Mieczkowski P."/>
            <person name="Kruszewska J.S."/>
            <person name="Biernat P."/>
            <person name="Pawlowska J."/>
        </authorList>
    </citation>
    <scope>NUCLEOTIDE SEQUENCE</scope>
    <source>
        <strain evidence="25">WA0000051536</strain>
    </source>
</reference>
<evidence type="ECO:0000256" key="8">
    <source>
        <dbReference type="ARBA" id="ARBA00022759"/>
    </source>
</evidence>
<dbReference type="InterPro" id="IPR011604">
    <property type="entry name" value="PDDEXK-like_dom_sf"/>
</dbReference>
<dbReference type="Pfam" id="PF08696">
    <property type="entry name" value="Dna2"/>
    <property type="match status" value="1"/>
</dbReference>
<dbReference type="InterPro" id="IPR014808">
    <property type="entry name" value="DNA_replication_fac_Dna2_N"/>
</dbReference>